<evidence type="ECO:0000256" key="16">
    <source>
        <dbReference type="ARBA" id="ARBA00032510"/>
    </source>
</evidence>
<dbReference type="RefSeq" id="WP_209594818.1">
    <property type="nucleotide sequence ID" value="NZ_JAGJCF010000007.1"/>
</dbReference>
<dbReference type="InterPro" id="IPR036615">
    <property type="entry name" value="Mur_ligase_C_dom_sf"/>
</dbReference>
<evidence type="ECO:0000256" key="14">
    <source>
        <dbReference type="ARBA" id="ARBA00030048"/>
    </source>
</evidence>
<evidence type="ECO:0000256" key="21">
    <source>
        <dbReference type="PIRNR" id="PIRNR001563"/>
    </source>
</evidence>
<evidence type="ECO:0000313" key="24">
    <source>
        <dbReference type="EMBL" id="MBP0616324.1"/>
    </source>
</evidence>
<dbReference type="InterPro" id="IPR001645">
    <property type="entry name" value="Folylpolyglutamate_synth"/>
</dbReference>
<dbReference type="EMBL" id="JAGJCF010000007">
    <property type="protein sequence ID" value="MBP0616324.1"/>
    <property type="molecule type" value="Genomic_DNA"/>
</dbReference>
<comment type="catalytic activity">
    <reaction evidence="19">
        <text>(6R)-5,10-methylenetetrahydrofolyl-(gamma-L-Glu)(n) + L-glutamate + ATP = (6R)-5,10-methylenetetrahydrofolyl-(gamma-L-Glu)(n+1) + ADP + phosphate + H(+)</text>
        <dbReference type="Rhea" id="RHEA:51912"/>
        <dbReference type="Rhea" id="RHEA-COMP:13257"/>
        <dbReference type="Rhea" id="RHEA-COMP:13258"/>
        <dbReference type="ChEBI" id="CHEBI:15378"/>
        <dbReference type="ChEBI" id="CHEBI:29985"/>
        <dbReference type="ChEBI" id="CHEBI:30616"/>
        <dbReference type="ChEBI" id="CHEBI:43474"/>
        <dbReference type="ChEBI" id="CHEBI:136572"/>
        <dbReference type="ChEBI" id="CHEBI:456216"/>
        <dbReference type="EC" id="6.3.2.17"/>
    </reaction>
</comment>
<evidence type="ECO:0000256" key="7">
    <source>
        <dbReference type="ARBA" id="ARBA00019357"/>
    </source>
</evidence>
<evidence type="ECO:0000256" key="12">
    <source>
        <dbReference type="ARBA" id="ARBA00022842"/>
    </source>
</evidence>
<dbReference type="Gene3D" id="3.90.190.20">
    <property type="entry name" value="Mur ligase, C-terminal domain"/>
    <property type="match status" value="1"/>
</dbReference>
<evidence type="ECO:0000256" key="6">
    <source>
        <dbReference type="ARBA" id="ARBA00013025"/>
    </source>
</evidence>
<evidence type="ECO:0000256" key="20">
    <source>
        <dbReference type="ARBA" id="ARBA00049161"/>
    </source>
</evidence>
<keyword evidence="12" id="KW-0460">Magnesium</keyword>
<evidence type="ECO:0000256" key="9">
    <source>
        <dbReference type="ARBA" id="ARBA00022723"/>
    </source>
</evidence>
<evidence type="ECO:0000256" key="2">
    <source>
        <dbReference type="ARBA" id="ARBA00004799"/>
    </source>
</evidence>
<dbReference type="EC" id="6.3.2.12" evidence="5"/>
<evidence type="ECO:0000256" key="10">
    <source>
        <dbReference type="ARBA" id="ARBA00022741"/>
    </source>
</evidence>
<evidence type="ECO:0000259" key="22">
    <source>
        <dbReference type="Pfam" id="PF02875"/>
    </source>
</evidence>
<comment type="caution">
    <text evidence="24">The sequence shown here is derived from an EMBL/GenBank/DDBJ whole genome shotgun (WGS) entry which is preliminary data.</text>
</comment>
<evidence type="ECO:0000313" key="25">
    <source>
        <dbReference type="Proteomes" id="UP000678276"/>
    </source>
</evidence>
<sequence>MTTTSLAAAEIDTLLGRHPKGFDLSLDRILRLLAALGDPHLALPPTIHVAGTNGKGSVTAFARAILEADGRAVHTHTSPHLVNWHERYRLAEASGRSRLVEDAILAEAVQRAAKANQGQPITVFEILTAVTFMLFSEHPADVAVVEVGLGGRFDATNVMPKPAVSVITPISLDHQSFLGDRVELIAAEKGGIIKPGVPVVIGQQTEEVALEVLTSIADRVGAPVLAYGEDFFAYEEHGRMVYQDDHGLLDLPLPRLPGRHQIVNAATAIAALRKGPFPPSDAAVEKGLVSTDWSGRMQRITEGPLVDLAVSGSEIWIDGGHNPGAGVAIAETLADMEERVQRPLFLITGMINTKEPVGFFAAFAGMARRVFTVPVNMTEAGIDPDELADAAIEAGLDAEPAHSVEEAIRLVSANWQVTPAPRFLICGSLYLVGEVLGRNGMTPL</sequence>
<evidence type="ECO:0000256" key="15">
    <source>
        <dbReference type="ARBA" id="ARBA00030592"/>
    </source>
</evidence>
<feature type="domain" description="Mur ligase central" evidence="23">
    <location>
        <begin position="49"/>
        <end position="271"/>
    </location>
</feature>
<keyword evidence="13" id="KW-0289">Folate biosynthesis</keyword>
<comment type="catalytic activity">
    <reaction evidence="18">
        <text>10-formyltetrahydrofolyl-(gamma-L-Glu)(n) + L-glutamate + ATP = 10-formyltetrahydrofolyl-(gamma-L-Glu)(n+1) + ADP + phosphate + H(+)</text>
        <dbReference type="Rhea" id="RHEA:51904"/>
        <dbReference type="Rhea" id="RHEA-COMP:13088"/>
        <dbReference type="Rhea" id="RHEA-COMP:14300"/>
        <dbReference type="ChEBI" id="CHEBI:15378"/>
        <dbReference type="ChEBI" id="CHEBI:29985"/>
        <dbReference type="ChEBI" id="CHEBI:30616"/>
        <dbReference type="ChEBI" id="CHEBI:43474"/>
        <dbReference type="ChEBI" id="CHEBI:134413"/>
        <dbReference type="ChEBI" id="CHEBI:456216"/>
        <dbReference type="EC" id="6.3.2.17"/>
    </reaction>
</comment>
<dbReference type="PIRSF" id="PIRSF001563">
    <property type="entry name" value="Folylpolyglu_synth"/>
    <property type="match status" value="1"/>
</dbReference>
<evidence type="ECO:0000256" key="8">
    <source>
        <dbReference type="ARBA" id="ARBA00022598"/>
    </source>
</evidence>
<evidence type="ECO:0000256" key="18">
    <source>
        <dbReference type="ARBA" id="ARBA00047808"/>
    </source>
</evidence>
<name>A0ABS4BJZ6_9HYPH</name>
<comment type="function">
    <text evidence="1">Functions in two distinct reactions of the de novo folate biosynthetic pathway. Catalyzes the addition of a glutamate residue to dihydropteroate (7,8-dihydropteroate or H2Pte) to form dihydrofolate (7,8-dihydrofolate monoglutamate or H2Pte-Glu). Also catalyzes successive additions of L-glutamate to tetrahydrofolate or 10-formyltetrahydrofolate or 5,10-methylenetetrahydrofolate, leading to folylpolyglutamate derivatives.</text>
</comment>
<keyword evidence="8 21" id="KW-0436">Ligase</keyword>
<dbReference type="SUPFAM" id="SSF53244">
    <property type="entry name" value="MurD-like peptide ligases, peptide-binding domain"/>
    <property type="match status" value="1"/>
</dbReference>
<evidence type="ECO:0000256" key="17">
    <source>
        <dbReference type="ARBA" id="ARBA00047493"/>
    </source>
</evidence>
<comment type="catalytic activity">
    <reaction evidence="17">
        <text>(6S)-5,6,7,8-tetrahydrofolyl-(gamma-L-Glu)(n) + L-glutamate + ATP = (6S)-5,6,7,8-tetrahydrofolyl-(gamma-L-Glu)(n+1) + ADP + phosphate + H(+)</text>
        <dbReference type="Rhea" id="RHEA:10580"/>
        <dbReference type="Rhea" id="RHEA-COMP:14738"/>
        <dbReference type="Rhea" id="RHEA-COMP:14740"/>
        <dbReference type="ChEBI" id="CHEBI:15378"/>
        <dbReference type="ChEBI" id="CHEBI:29985"/>
        <dbReference type="ChEBI" id="CHEBI:30616"/>
        <dbReference type="ChEBI" id="CHEBI:43474"/>
        <dbReference type="ChEBI" id="CHEBI:141005"/>
        <dbReference type="ChEBI" id="CHEBI:456216"/>
        <dbReference type="EC" id="6.3.2.17"/>
    </reaction>
</comment>
<dbReference type="InterPro" id="IPR013221">
    <property type="entry name" value="Mur_ligase_cen"/>
</dbReference>
<keyword evidence="10 21" id="KW-0547">Nucleotide-binding</keyword>
<proteinExistence type="inferred from homology"/>
<dbReference type="Pfam" id="PF08245">
    <property type="entry name" value="Mur_ligase_M"/>
    <property type="match status" value="1"/>
</dbReference>
<keyword evidence="9" id="KW-0479">Metal-binding</keyword>
<dbReference type="Pfam" id="PF02875">
    <property type="entry name" value="Mur_ligase_C"/>
    <property type="match status" value="1"/>
</dbReference>
<comment type="catalytic activity">
    <reaction evidence="20">
        <text>7,8-dihydropteroate + L-glutamate + ATP = 7,8-dihydrofolate + ADP + phosphate + H(+)</text>
        <dbReference type="Rhea" id="RHEA:23584"/>
        <dbReference type="ChEBI" id="CHEBI:15378"/>
        <dbReference type="ChEBI" id="CHEBI:17839"/>
        <dbReference type="ChEBI" id="CHEBI:29985"/>
        <dbReference type="ChEBI" id="CHEBI:30616"/>
        <dbReference type="ChEBI" id="CHEBI:43474"/>
        <dbReference type="ChEBI" id="CHEBI:57451"/>
        <dbReference type="ChEBI" id="CHEBI:456216"/>
        <dbReference type="EC" id="6.3.2.12"/>
    </reaction>
</comment>
<gene>
    <name evidence="24" type="ORF">J6595_12095</name>
</gene>
<comment type="pathway">
    <text evidence="3">Cofactor biosynthesis; tetrahydrofolylpolyglutamate biosynthesis.</text>
</comment>
<comment type="similarity">
    <text evidence="4 21">Belongs to the folylpolyglutamate synthase family.</text>
</comment>
<dbReference type="PANTHER" id="PTHR11136:SF0">
    <property type="entry name" value="DIHYDROFOLATE SYNTHETASE-RELATED"/>
    <property type="match status" value="1"/>
</dbReference>
<evidence type="ECO:0000256" key="5">
    <source>
        <dbReference type="ARBA" id="ARBA00013023"/>
    </source>
</evidence>
<keyword evidence="25" id="KW-1185">Reference proteome</keyword>
<dbReference type="InterPro" id="IPR036565">
    <property type="entry name" value="Mur-like_cat_sf"/>
</dbReference>
<dbReference type="Gene3D" id="3.40.1190.10">
    <property type="entry name" value="Mur-like, catalytic domain"/>
    <property type="match status" value="1"/>
</dbReference>
<organism evidence="24 25">
    <name type="scientific">Jiella mangrovi</name>
    <dbReference type="NCBI Taxonomy" id="2821407"/>
    <lineage>
        <taxon>Bacteria</taxon>
        <taxon>Pseudomonadati</taxon>
        <taxon>Pseudomonadota</taxon>
        <taxon>Alphaproteobacteria</taxon>
        <taxon>Hyphomicrobiales</taxon>
        <taxon>Aurantimonadaceae</taxon>
        <taxon>Jiella</taxon>
    </lineage>
</organism>
<protein>
    <recommendedName>
        <fullName evidence="7">Dihydrofolate synthase/folylpolyglutamate synthase</fullName>
        <ecNumber evidence="5">6.3.2.12</ecNumber>
        <ecNumber evidence="6">6.3.2.17</ecNumber>
    </recommendedName>
    <alternativeName>
        <fullName evidence="16">Folylpoly-gamma-glutamate synthetase-dihydrofolate synthetase</fullName>
    </alternativeName>
    <alternativeName>
        <fullName evidence="14">Folylpolyglutamate synthetase</fullName>
    </alternativeName>
    <alternativeName>
        <fullName evidence="15">Tetrahydrofolylpolyglutamate synthase</fullName>
    </alternativeName>
</protein>
<evidence type="ECO:0000256" key="13">
    <source>
        <dbReference type="ARBA" id="ARBA00022909"/>
    </source>
</evidence>
<dbReference type="InterPro" id="IPR004101">
    <property type="entry name" value="Mur_ligase_C"/>
</dbReference>
<dbReference type="PROSITE" id="PS01012">
    <property type="entry name" value="FOLYLPOLYGLU_SYNT_2"/>
    <property type="match status" value="1"/>
</dbReference>
<evidence type="ECO:0000256" key="4">
    <source>
        <dbReference type="ARBA" id="ARBA00008276"/>
    </source>
</evidence>
<feature type="domain" description="Mur ligase C-terminal" evidence="22">
    <location>
        <begin position="295"/>
        <end position="428"/>
    </location>
</feature>
<evidence type="ECO:0000256" key="3">
    <source>
        <dbReference type="ARBA" id="ARBA00005150"/>
    </source>
</evidence>
<dbReference type="InterPro" id="IPR018109">
    <property type="entry name" value="Folylpolyglutamate_synth_CS"/>
</dbReference>
<comment type="pathway">
    <text evidence="2">Cofactor biosynthesis; tetrahydrofolate biosynthesis; 7,8-dihydrofolate from 2-amino-4-hydroxy-6-hydroxymethyl-7,8-dihydropteridine diphosphate and 4-aminobenzoate: step 2/2.</text>
</comment>
<evidence type="ECO:0000256" key="11">
    <source>
        <dbReference type="ARBA" id="ARBA00022840"/>
    </source>
</evidence>
<reference evidence="24 25" key="1">
    <citation type="submission" date="2021-04" db="EMBL/GenBank/DDBJ databases">
        <title>Whole genome sequence of Jiella sp. KSK16Y-1.</title>
        <authorList>
            <person name="Tuo L."/>
        </authorList>
    </citation>
    <scope>NUCLEOTIDE SEQUENCE [LARGE SCALE GENOMIC DNA]</scope>
    <source>
        <strain evidence="24 25">KSK16Y-1</strain>
    </source>
</reference>
<dbReference type="NCBIfam" id="TIGR01499">
    <property type="entry name" value="folC"/>
    <property type="match status" value="1"/>
</dbReference>
<dbReference type="SUPFAM" id="SSF53623">
    <property type="entry name" value="MurD-like peptide ligases, catalytic domain"/>
    <property type="match status" value="1"/>
</dbReference>
<evidence type="ECO:0000259" key="23">
    <source>
        <dbReference type="Pfam" id="PF08245"/>
    </source>
</evidence>
<dbReference type="Proteomes" id="UP000678276">
    <property type="component" value="Unassembled WGS sequence"/>
</dbReference>
<accession>A0ABS4BJZ6</accession>
<evidence type="ECO:0000256" key="19">
    <source>
        <dbReference type="ARBA" id="ARBA00049035"/>
    </source>
</evidence>
<keyword evidence="11 21" id="KW-0067">ATP-binding</keyword>
<dbReference type="PANTHER" id="PTHR11136">
    <property type="entry name" value="FOLYLPOLYGLUTAMATE SYNTHASE-RELATED"/>
    <property type="match status" value="1"/>
</dbReference>
<evidence type="ECO:0000256" key="1">
    <source>
        <dbReference type="ARBA" id="ARBA00002714"/>
    </source>
</evidence>
<dbReference type="EC" id="6.3.2.17" evidence="6"/>